<dbReference type="InterPro" id="IPR004839">
    <property type="entry name" value="Aminotransferase_I/II_large"/>
</dbReference>
<comment type="cofactor">
    <cofactor evidence="1">
        <name>pyridoxal 5'-phosphate</name>
        <dbReference type="ChEBI" id="CHEBI:597326"/>
    </cofactor>
</comment>
<evidence type="ECO:0000259" key="7">
    <source>
        <dbReference type="Pfam" id="PF00155"/>
    </source>
</evidence>
<feature type="domain" description="Aminotransferase class I/classII large" evidence="7">
    <location>
        <begin position="38"/>
        <end position="402"/>
    </location>
</feature>
<dbReference type="InterPro" id="IPR000796">
    <property type="entry name" value="Asp_trans"/>
</dbReference>
<name>A0A9D1HCK0_9FIRM</name>
<evidence type="ECO:0000256" key="4">
    <source>
        <dbReference type="ARBA" id="ARBA00022576"/>
    </source>
</evidence>
<dbReference type="InterPro" id="IPR015424">
    <property type="entry name" value="PyrdxlP-dep_Trfase"/>
</dbReference>
<comment type="subunit">
    <text evidence="3">Homodimer.</text>
</comment>
<dbReference type="PANTHER" id="PTHR11879">
    <property type="entry name" value="ASPARTATE AMINOTRANSFERASE"/>
    <property type="match status" value="1"/>
</dbReference>
<protein>
    <submittedName>
        <fullName evidence="8">Aminotransferase class I/II-fold pyridoxal phosphate-dependent enzyme</fullName>
    </submittedName>
</protein>
<dbReference type="Gene3D" id="3.40.640.10">
    <property type="entry name" value="Type I PLP-dependent aspartate aminotransferase-like (Major domain)"/>
    <property type="match status" value="1"/>
</dbReference>
<evidence type="ECO:0000256" key="6">
    <source>
        <dbReference type="ARBA" id="ARBA00022898"/>
    </source>
</evidence>
<keyword evidence="6" id="KW-0663">Pyridoxal phosphate</keyword>
<dbReference type="GO" id="GO:0030170">
    <property type="term" value="F:pyridoxal phosphate binding"/>
    <property type="evidence" value="ECO:0007669"/>
    <property type="project" value="InterPro"/>
</dbReference>
<reference evidence="8" key="2">
    <citation type="journal article" date="2021" name="PeerJ">
        <title>Extensive microbial diversity within the chicken gut microbiome revealed by metagenomics and culture.</title>
        <authorList>
            <person name="Gilroy R."/>
            <person name="Ravi A."/>
            <person name="Getino M."/>
            <person name="Pursley I."/>
            <person name="Horton D.L."/>
            <person name="Alikhan N.F."/>
            <person name="Baker D."/>
            <person name="Gharbi K."/>
            <person name="Hall N."/>
            <person name="Watson M."/>
            <person name="Adriaenssens E.M."/>
            <person name="Foster-Nyarko E."/>
            <person name="Jarju S."/>
            <person name="Secka A."/>
            <person name="Antonio M."/>
            <person name="Oren A."/>
            <person name="Chaudhuri R.R."/>
            <person name="La Ragione R."/>
            <person name="Hildebrand F."/>
            <person name="Pallen M.J."/>
        </authorList>
    </citation>
    <scope>NUCLEOTIDE SEQUENCE</scope>
    <source>
        <strain evidence="8">CHK176-22527</strain>
    </source>
</reference>
<evidence type="ECO:0000313" key="8">
    <source>
        <dbReference type="EMBL" id="HIT99114.1"/>
    </source>
</evidence>
<keyword evidence="5" id="KW-0808">Transferase</keyword>
<reference evidence="8" key="1">
    <citation type="submission" date="2020-10" db="EMBL/GenBank/DDBJ databases">
        <authorList>
            <person name="Gilroy R."/>
        </authorList>
    </citation>
    <scope>NUCLEOTIDE SEQUENCE</scope>
    <source>
        <strain evidence="8">CHK176-22527</strain>
    </source>
</reference>
<dbReference type="GO" id="GO:0008483">
    <property type="term" value="F:transaminase activity"/>
    <property type="evidence" value="ECO:0007669"/>
    <property type="project" value="UniProtKB-KW"/>
</dbReference>
<dbReference type="AlphaFoldDB" id="A0A9D1HCK0"/>
<evidence type="ECO:0000256" key="5">
    <source>
        <dbReference type="ARBA" id="ARBA00022679"/>
    </source>
</evidence>
<dbReference type="InterPro" id="IPR015422">
    <property type="entry name" value="PyrdxlP-dep_Trfase_small"/>
</dbReference>
<dbReference type="CDD" id="cd00609">
    <property type="entry name" value="AAT_like"/>
    <property type="match status" value="1"/>
</dbReference>
<dbReference type="InterPro" id="IPR015421">
    <property type="entry name" value="PyrdxlP-dep_Trfase_major"/>
</dbReference>
<comment type="caution">
    <text evidence="8">The sequence shown here is derived from an EMBL/GenBank/DDBJ whole genome shotgun (WGS) entry which is preliminary data.</text>
</comment>
<dbReference type="Gene3D" id="3.90.1150.10">
    <property type="entry name" value="Aspartate Aminotransferase, domain 1"/>
    <property type="match status" value="1"/>
</dbReference>
<proteinExistence type="inferred from homology"/>
<dbReference type="EMBL" id="DVLX01000027">
    <property type="protein sequence ID" value="HIT99114.1"/>
    <property type="molecule type" value="Genomic_DNA"/>
</dbReference>
<dbReference type="PANTHER" id="PTHR11879:SF22">
    <property type="entry name" value="ASPARTATE AMINOTRANSFERASE, MITOCHONDRIAL"/>
    <property type="match status" value="1"/>
</dbReference>
<comment type="similarity">
    <text evidence="2">Belongs to the class-I pyridoxal-phosphate-dependent aminotransferase family.</text>
</comment>
<dbReference type="GO" id="GO:0006520">
    <property type="term" value="P:amino acid metabolic process"/>
    <property type="evidence" value="ECO:0007669"/>
    <property type="project" value="InterPro"/>
</dbReference>
<sequence>MAEYILARSNGRHIPHEDKIFGISSRAKAMIAEKGADKVINATIGSLLDDEGNLVVLSSVDDVFKHLDPKDYADYAPIGGIATFKEAVQKAAFGAHKPKGYIEAVATPGGTGSLRNVISNYSDGGDEVLTSDWHWAPYNTIAGEIGRSIATFEFFTEDGKFNCDSFREKSAKLLAAQESLVIILNTPAHNPTGYSLTLEDWDNVIDILCDEAKCGKAIALVIDAAYIDFAGDEEEYRRFLPKLERLPENVISIMAYSLSKTFTLYGTRCGAMICIAKTPDIAEEFKVVCEYSSRGSWSNSAKLAQVILSRIYGDKELLEKVNEERARYRNMLLQRGRAFTEEAKKAGLVTVPFDAGFFVSIPCKDPDGISAELEKEGVFIVPLAKGLRVSVASISEEKCRRLPALIKAAMDKKAE</sequence>
<evidence type="ECO:0000313" key="9">
    <source>
        <dbReference type="Proteomes" id="UP000824159"/>
    </source>
</evidence>
<evidence type="ECO:0000256" key="3">
    <source>
        <dbReference type="ARBA" id="ARBA00011738"/>
    </source>
</evidence>
<dbReference type="Proteomes" id="UP000824159">
    <property type="component" value="Unassembled WGS sequence"/>
</dbReference>
<accession>A0A9D1HCK0</accession>
<gene>
    <name evidence="8" type="ORF">IAD12_02540</name>
</gene>
<evidence type="ECO:0000256" key="1">
    <source>
        <dbReference type="ARBA" id="ARBA00001933"/>
    </source>
</evidence>
<dbReference type="GO" id="GO:0042802">
    <property type="term" value="F:identical protein binding"/>
    <property type="evidence" value="ECO:0007669"/>
    <property type="project" value="TreeGrafter"/>
</dbReference>
<dbReference type="SUPFAM" id="SSF53383">
    <property type="entry name" value="PLP-dependent transferases"/>
    <property type="match status" value="1"/>
</dbReference>
<evidence type="ECO:0000256" key="2">
    <source>
        <dbReference type="ARBA" id="ARBA00007441"/>
    </source>
</evidence>
<dbReference type="Pfam" id="PF00155">
    <property type="entry name" value="Aminotran_1_2"/>
    <property type="match status" value="1"/>
</dbReference>
<organism evidence="8 9">
    <name type="scientific">Candidatus Allocopromorpha excrementavium</name>
    <dbReference type="NCBI Taxonomy" id="2840741"/>
    <lineage>
        <taxon>Bacteria</taxon>
        <taxon>Bacillati</taxon>
        <taxon>Bacillota</taxon>
        <taxon>Clostridia</taxon>
        <taxon>Eubacteriales</taxon>
        <taxon>Eubacteriaceae</taxon>
        <taxon>Eubacteriaceae incertae sedis</taxon>
        <taxon>Candidatus Allocopromorpha</taxon>
    </lineage>
</organism>
<keyword evidence="4 8" id="KW-0032">Aminotransferase</keyword>